<comment type="caution">
    <text evidence="5">Lacks conserved residue(s) required for the propagation of feature annotation.</text>
</comment>
<accession>A0A5N5K9T5</accession>
<reference evidence="9" key="1">
    <citation type="journal article" date="2019" name="Gigascience">
        <title>De novo genome assembly of the endangered Acer yangbiense, a plant species with extremely small populations endemic to Yunnan Province, China.</title>
        <authorList>
            <person name="Yang J."/>
            <person name="Wariss H.M."/>
            <person name="Tao L."/>
            <person name="Zhang R."/>
            <person name="Yun Q."/>
            <person name="Hollingsworth P."/>
            <person name="Dao Z."/>
            <person name="Luo G."/>
            <person name="Guo H."/>
            <person name="Ma Y."/>
            <person name="Sun W."/>
        </authorList>
    </citation>
    <scope>NUCLEOTIDE SEQUENCE [LARGE SCALE GENOMIC DNA]</scope>
    <source>
        <strain evidence="9">cv. br00</strain>
    </source>
</reference>
<dbReference type="Pfam" id="PF03514">
    <property type="entry name" value="GRAS"/>
    <property type="match status" value="1"/>
</dbReference>
<dbReference type="AlphaFoldDB" id="A0A5N5K9T5"/>
<dbReference type="GO" id="GO:0046976">
    <property type="term" value="F:histone H3K27 methyltransferase activity"/>
    <property type="evidence" value="ECO:0007669"/>
    <property type="project" value="TreeGrafter"/>
</dbReference>
<keyword evidence="9" id="KW-1185">Reference proteome</keyword>
<dbReference type="SMART" id="SM00317">
    <property type="entry name" value="SET"/>
    <property type="match status" value="1"/>
</dbReference>
<dbReference type="GO" id="GO:0031519">
    <property type="term" value="C:PcG protein complex"/>
    <property type="evidence" value="ECO:0007669"/>
    <property type="project" value="InterPro"/>
</dbReference>
<dbReference type="PROSITE" id="PS50985">
    <property type="entry name" value="GRAS"/>
    <property type="match status" value="1"/>
</dbReference>
<feature type="domain" description="SET" evidence="7">
    <location>
        <begin position="1085"/>
        <end position="1163"/>
    </location>
</feature>
<dbReference type="EMBL" id="VDCV01000014">
    <property type="protein sequence ID" value="KAB5527364.1"/>
    <property type="molecule type" value="Genomic_DNA"/>
</dbReference>
<comment type="similarity">
    <text evidence="5">Belongs to the GRAS family.</text>
</comment>
<proteinExistence type="inferred from homology"/>
<dbReference type="PANTHER" id="PTHR45747">
    <property type="entry name" value="HISTONE-LYSINE N-METHYLTRANSFERASE E(Z)"/>
    <property type="match status" value="1"/>
</dbReference>
<evidence type="ECO:0000259" key="7">
    <source>
        <dbReference type="SMART" id="SM00317"/>
    </source>
</evidence>
<protein>
    <recommendedName>
        <fullName evidence="7">SET domain-containing protein</fullName>
    </recommendedName>
</protein>
<keyword evidence="3" id="KW-0804">Transcription</keyword>
<dbReference type="GO" id="GO:0003682">
    <property type="term" value="F:chromatin binding"/>
    <property type="evidence" value="ECO:0007669"/>
    <property type="project" value="TreeGrafter"/>
</dbReference>
<evidence type="ECO:0000256" key="3">
    <source>
        <dbReference type="ARBA" id="ARBA00023163"/>
    </source>
</evidence>
<evidence type="ECO:0000313" key="9">
    <source>
        <dbReference type="Proteomes" id="UP000326939"/>
    </source>
</evidence>
<feature type="region of interest" description="SAW" evidence="5">
    <location>
        <begin position="253"/>
        <end position="334"/>
    </location>
</feature>
<evidence type="ECO:0000256" key="6">
    <source>
        <dbReference type="SAM" id="MobiDB-lite"/>
    </source>
</evidence>
<organism evidence="8 9">
    <name type="scientific">Salix brachista</name>
    <dbReference type="NCBI Taxonomy" id="2182728"/>
    <lineage>
        <taxon>Eukaryota</taxon>
        <taxon>Viridiplantae</taxon>
        <taxon>Streptophyta</taxon>
        <taxon>Embryophyta</taxon>
        <taxon>Tracheophyta</taxon>
        <taxon>Spermatophyta</taxon>
        <taxon>Magnoliopsida</taxon>
        <taxon>eudicotyledons</taxon>
        <taxon>Gunneridae</taxon>
        <taxon>Pentapetalae</taxon>
        <taxon>rosids</taxon>
        <taxon>fabids</taxon>
        <taxon>Malpighiales</taxon>
        <taxon>Salicaceae</taxon>
        <taxon>Saliceae</taxon>
        <taxon>Salix</taxon>
    </lineage>
</organism>
<dbReference type="InterPro" id="IPR045318">
    <property type="entry name" value="EZH1/2-like"/>
</dbReference>
<dbReference type="Gene3D" id="2.170.270.10">
    <property type="entry name" value="SET domain"/>
    <property type="match status" value="1"/>
</dbReference>
<gene>
    <name evidence="8" type="ORF">DKX38_021211</name>
</gene>
<feature type="region of interest" description="Disordered" evidence="6">
    <location>
        <begin position="1163"/>
        <end position="1191"/>
    </location>
</feature>
<dbReference type="PANTHER" id="PTHR45747:SF14">
    <property type="entry name" value="HISTONE-LYSINE N-METHYLTRANSFERASE EZA1"/>
    <property type="match status" value="1"/>
</dbReference>
<dbReference type="Pfam" id="PF00856">
    <property type="entry name" value="SET"/>
    <property type="match status" value="1"/>
</dbReference>
<dbReference type="InterPro" id="IPR001214">
    <property type="entry name" value="SET_dom"/>
</dbReference>
<feature type="compositionally biased region" description="Basic and acidic residues" evidence="6">
    <location>
        <begin position="1168"/>
        <end position="1178"/>
    </location>
</feature>
<evidence type="ECO:0000256" key="2">
    <source>
        <dbReference type="ARBA" id="ARBA00023015"/>
    </source>
</evidence>
<dbReference type="SUPFAM" id="SSF82199">
    <property type="entry name" value="SET domain"/>
    <property type="match status" value="1"/>
</dbReference>
<sequence>MFIQFAEALRLRNDKATGRFPPAEMKGKPKCVTPHGLSTHLPHLSVHQKVPINQIMQLTAIQAMKENVGSARKIHLIDLEIRSGVQWTALMQAPADRQRRLDRLKITAVGLRGIQNIEETGKTLETFAKSMNLPFMFKPVQVSCMSEIKEELFETAADKTVVIVAHMILRTMSSRPACLQNLMGVIKIINPSLMIVGEVEANHISPTFVSRFIEALFFYGAYFDRIETCLEQSTEHGTITEAIFSEGIENKVAMEGTDRGARNVKIDKPDGEPSNNGIGNLTCKMNQLKKQIQAERVVSIKDKVERNRRKLLADVSKLRLATSRTIMGQNGASKMISVRIGAPLCKYSGFAQGSGDKDLINDHEVVVATSTKLPFVEKIPPYTTWIFLDKNQRMAEDQSVVGRRRIYYDQHGSEALVCSDSEEEIEPEEENHEFSEGEDRILWMVFQEHGLAEEVLNIVSQFIGVGTSEIQERCRTLVEKYSNDQNVKDSINSVCERGISLEKSLGAALDSFDNLFCRRCLLFDCRLHGCSQTLINPSEKQSFWSEHEDDRKPCSDQCSLQLRVVKDFPESSVNNPLHRTETATSAEAKMTAAASDAEEPSRVDLMIDERRISEKEINVISEAICNLEPASGALNLDISAIVIHNQEDMRKRKVSQCTDIASDDSSKFPDDTQDFHKKQKILLHLDVAAEGKSSPDCGSTAKKATDQIEFQMTTKKTTNVSFEIASSGTEENIGFGSKDAFEVPETKLSSSIERQVEGVLKMSEWKPIEKELYLKGVEIFGKNRYGVAYLNRISGMHADPKEKQFSSLCLIARNLLSGLRTCIEVFSYMRESGAMMPHRSVAPRSFLEDSGKSDIDCAVCIIIYDISGRIALLYSQVCFAKGHHVPQLSQLLLNILSYFTAFHSPSLSLTSFLPVPQGSIAMHFLFLSKICQQDHVYFVGGEEHGNLNILGSLLFIHHFGKELLMAKISPVSSIHLVDASQCVENSALVCIMDLAVRNIVGARKVAKIASEDATVQRANAEVDNAHALLLDANVTQMFVGIVGLGTFTWWSKQLGFGCGDGLLGEPPKRGDCQCGNMRLLLRQQQRILLAKSDVAGWGAFLKFVLDAYRKGDKLKFANHSSNPNCYAKVMLVAGDHRVGIFANEHIESSEELFYDYRYGPDQTPAWARKPEGSKRDDSTISQGRAKKHQSH</sequence>
<dbReference type="InterPro" id="IPR005202">
    <property type="entry name" value="TF_GRAS"/>
</dbReference>
<name>A0A5N5K9T5_9ROSI</name>
<keyword evidence="4" id="KW-0539">Nucleus</keyword>
<comment type="subcellular location">
    <subcellularLocation>
        <location evidence="1">Nucleus</location>
    </subcellularLocation>
</comment>
<dbReference type="Proteomes" id="UP000326939">
    <property type="component" value="Chromosome 14"/>
</dbReference>
<evidence type="ECO:0000256" key="1">
    <source>
        <dbReference type="ARBA" id="ARBA00004123"/>
    </source>
</evidence>
<comment type="caution">
    <text evidence="8">The sequence shown here is derived from an EMBL/GenBank/DDBJ whole genome shotgun (WGS) entry which is preliminary data.</text>
</comment>
<evidence type="ECO:0000256" key="4">
    <source>
        <dbReference type="ARBA" id="ARBA00023242"/>
    </source>
</evidence>
<dbReference type="InterPro" id="IPR025778">
    <property type="entry name" value="Hist-Lys_N-MeTrfase_plant"/>
</dbReference>
<feature type="region of interest" description="Leucine repeat II (LRII)" evidence="5">
    <location>
        <begin position="119"/>
        <end position="151"/>
    </location>
</feature>
<dbReference type="InterPro" id="IPR046341">
    <property type="entry name" value="SET_dom_sf"/>
</dbReference>
<dbReference type="GO" id="GO:0031507">
    <property type="term" value="P:heterochromatin formation"/>
    <property type="evidence" value="ECO:0007669"/>
    <property type="project" value="TreeGrafter"/>
</dbReference>
<dbReference type="Pfam" id="PF25996">
    <property type="entry name" value="HTH_CLF_N"/>
    <property type="match status" value="1"/>
</dbReference>
<evidence type="ECO:0000313" key="8">
    <source>
        <dbReference type="EMBL" id="KAB5527364.1"/>
    </source>
</evidence>
<dbReference type="PROSITE" id="PS51576">
    <property type="entry name" value="SAM_MT43_EZ"/>
    <property type="match status" value="1"/>
</dbReference>
<evidence type="ECO:0000256" key="5">
    <source>
        <dbReference type="PROSITE-ProRule" id="PRU01191"/>
    </source>
</evidence>
<keyword evidence="2" id="KW-0805">Transcription regulation</keyword>
<dbReference type="InterPro" id="IPR058609">
    <property type="entry name" value="HTH_CLF-like"/>
</dbReference>